<keyword evidence="3" id="KW-1185">Reference proteome</keyword>
<dbReference type="Gene3D" id="3.30.2010.10">
    <property type="entry name" value="Metalloproteases ('zincins'), catalytic domain"/>
    <property type="match status" value="1"/>
</dbReference>
<dbReference type="AlphaFoldDB" id="A0A1B2I4H9"/>
<sequence length="232" mass="26871">MINDYIAVEGIRYEIRRNARRKRVAIGLDGDNNFFIAAPVHTARGELERILREHSASFVDKIAKKRPHSLAVEHKYEDGELFFFRGEQYPLRIEPGFAGGLRFAGGEFLSGSFTDSEIIRHNFEVWYAHRLREMIQAEFPAWCKRIGVGPKKVELKNVRTLWGSCSSSKSITFSIRLALVPPPLMEYVMIHELCHLLEMNHSAKFWGHVGRFCGGYEQRRAELKRDGGKYRW</sequence>
<accession>A0A1B2I4H9</accession>
<dbReference type="InterPro" id="IPR002725">
    <property type="entry name" value="YgjP-like_metallopeptidase"/>
</dbReference>
<feature type="domain" description="YgjP-like metallopeptidase" evidence="1">
    <location>
        <begin position="22"/>
        <end position="225"/>
    </location>
</feature>
<dbReference type="InterPro" id="IPR053136">
    <property type="entry name" value="UTP_pyrophosphatase-like"/>
</dbReference>
<evidence type="ECO:0000313" key="2">
    <source>
        <dbReference type="EMBL" id="ANZ44869.1"/>
    </source>
</evidence>
<gene>
    <name evidence="2" type="ORF">BED41_07135</name>
</gene>
<dbReference type="PANTHER" id="PTHR30399:SF1">
    <property type="entry name" value="UTP PYROPHOSPHATASE"/>
    <property type="match status" value="1"/>
</dbReference>
<protein>
    <recommendedName>
        <fullName evidence="1">YgjP-like metallopeptidase domain-containing protein</fullName>
    </recommendedName>
</protein>
<proteinExistence type="predicted"/>
<reference evidence="2" key="1">
    <citation type="submission" date="2016-08" db="EMBL/GenBank/DDBJ databases">
        <title>Complete genome of Cloacibacillus porcorum.</title>
        <authorList>
            <person name="Looft T."/>
            <person name="Bayles D.O."/>
            <person name="Alt D.P."/>
        </authorList>
    </citation>
    <scope>NUCLEOTIDE SEQUENCE [LARGE SCALE GENOMIC DNA]</scope>
    <source>
        <strain evidence="2">CL-84</strain>
    </source>
</reference>
<dbReference type="CDD" id="cd07344">
    <property type="entry name" value="M48_yhfN_like"/>
    <property type="match status" value="1"/>
</dbReference>
<organism evidence="2 3">
    <name type="scientific">Cloacibacillus porcorum</name>
    <dbReference type="NCBI Taxonomy" id="1197717"/>
    <lineage>
        <taxon>Bacteria</taxon>
        <taxon>Thermotogati</taxon>
        <taxon>Synergistota</taxon>
        <taxon>Synergistia</taxon>
        <taxon>Synergistales</taxon>
        <taxon>Synergistaceae</taxon>
        <taxon>Cloacibacillus</taxon>
    </lineage>
</organism>
<dbReference type="EMBL" id="CP016757">
    <property type="protein sequence ID" value="ANZ44869.1"/>
    <property type="molecule type" value="Genomic_DNA"/>
</dbReference>
<dbReference type="Pfam" id="PF01863">
    <property type="entry name" value="YgjP-like"/>
    <property type="match status" value="1"/>
</dbReference>
<name>A0A1B2I4H9_9BACT</name>
<evidence type="ECO:0000313" key="3">
    <source>
        <dbReference type="Proteomes" id="UP000093044"/>
    </source>
</evidence>
<dbReference type="Proteomes" id="UP000093044">
    <property type="component" value="Chromosome"/>
</dbReference>
<evidence type="ECO:0000259" key="1">
    <source>
        <dbReference type="Pfam" id="PF01863"/>
    </source>
</evidence>
<dbReference type="PANTHER" id="PTHR30399">
    <property type="entry name" value="UNCHARACTERIZED PROTEIN YGJP"/>
    <property type="match status" value="1"/>
</dbReference>
<dbReference type="GeneID" id="83057623"/>
<dbReference type="KEGG" id="cpor:BED41_07135"/>
<dbReference type="RefSeq" id="WP_066744412.1">
    <property type="nucleotide sequence ID" value="NZ_CP016757.1"/>
</dbReference>
<dbReference type="OrthoDB" id="4526at2"/>
<dbReference type="STRING" id="1197717.BED41_07135"/>